<sequence>MTPIITRTVEEARAHIQKARLAGKKIGCVPTMGALHEGHASLIRGARSENEFVVVTVFVNPTQFGPQEDFSRYPRQLEADCQIAGASGAELVFAPSVEEMYPSGFSTSVDIQKLGDHLCGRSRPGHFRGVCTVVTKLLNIVRPDGSYFGQKDAQQARIIQQLASDLNLPGIIVVLPTYREKDGLAMSSRNRYLSESERQEALILIQSLRAGQELFARGERETAKIRQLVREQICQKPNIQLDYVEVVDSTDLQPVDRIQNKALLAVAAFVGKTRLIDNVFLL</sequence>
<dbReference type="Pfam" id="PF02569">
    <property type="entry name" value="Pantoate_ligase"/>
    <property type="match status" value="1"/>
</dbReference>
<evidence type="ECO:0000256" key="4">
    <source>
        <dbReference type="ARBA" id="ARBA00022655"/>
    </source>
</evidence>
<feature type="binding site" evidence="8">
    <location>
        <position position="63"/>
    </location>
    <ligand>
        <name>beta-alanine</name>
        <dbReference type="ChEBI" id="CHEBI:57966"/>
    </ligand>
</feature>
<keyword evidence="5 8" id="KW-0547">Nucleotide-binding</keyword>
<evidence type="ECO:0000313" key="9">
    <source>
        <dbReference type="EMBL" id="QVL32868.1"/>
    </source>
</evidence>
<name>A0A8E6B973_9BACT</name>
<dbReference type="AlphaFoldDB" id="A0A8E6B973"/>
<dbReference type="Gene3D" id="3.30.1300.10">
    <property type="entry name" value="Pantoate-beta-alanine ligase, C-terminal domain"/>
    <property type="match status" value="1"/>
</dbReference>
<comment type="subunit">
    <text evidence="8">Homodimer.</text>
</comment>
<dbReference type="FunFam" id="3.30.1300.10:FF:000001">
    <property type="entry name" value="Pantothenate synthetase"/>
    <property type="match status" value="1"/>
</dbReference>
<comment type="catalytic activity">
    <reaction evidence="7 8">
        <text>(R)-pantoate + beta-alanine + ATP = (R)-pantothenate + AMP + diphosphate + H(+)</text>
        <dbReference type="Rhea" id="RHEA:10912"/>
        <dbReference type="ChEBI" id="CHEBI:15378"/>
        <dbReference type="ChEBI" id="CHEBI:15980"/>
        <dbReference type="ChEBI" id="CHEBI:29032"/>
        <dbReference type="ChEBI" id="CHEBI:30616"/>
        <dbReference type="ChEBI" id="CHEBI:33019"/>
        <dbReference type="ChEBI" id="CHEBI:57966"/>
        <dbReference type="ChEBI" id="CHEBI:456215"/>
        <dbReference type="EC" id="6.3.2.1"/>
    </reaction>
</comment>
<comment type="caution">
    <text evidence="8">Lacks conserved residue(s) required for the propagation of feature annotation.</text>
</comment>
<evidence type="ECO:0000256" key="6">
    <source>
        <dbReference type="ARBA" id="ARBA00022840"/>
    </source>
</evidence>
<dbReference type="GO" id="GO:0005524">
    <property type="term" value="F:ATP binding"/>
    <property type="evidence" value="ECO:0007669"/>
    <property type="project" value="UniProtKB-KW"/>
</dbReference>
<dbReference type="HAMAP" id="MF_00158">
    <property type="entry name" value="PanC"/>
    <property type="match status" value="1"/>
</dbReference>
<dbReference type="KEGG" id="tsph:KIH39_02805"/>
<evidence type="ECO:0000256" key="8">
    <source>
        <dbReference type="HAMAP-Rule" id="MF_00158"/>
    </source>
</evidence>
<evidence type="ECO:0000256" key="2">
    <source>
        <dbReference type="ARBA" id="ARBA00009256"/>
    </source>
</evidence>
<gene>
    <name evidence="8 9" type="primary">panC</name>
    <name evidence="9" type="ORF">KIH39_02805</name>
</gene>
<keyword evidence="10" id="KW-1185">Reference proteome</keyword>
<feature type="binding site" evidence="8">
    <location>
        <begin position="149"/>
        <end position="152"/>
    </location>
    <ligand>
        <name>ATP</name>
        <dbReference type="ChEBI" id="CHEBI:30616"/>
    </ligand>
</feature>
<evidence type="ECO:0000256" key="7">
    <source>
        <dbReference type="ARBA" id="ARBA00048258"/>
    </source>
</evidence>
<dbReference type="RefSeq" id="WP_213497758.1">
    <property type="nucleotide sequence ID" value="NZ_CP074694.1"/>
</dbReference>
<dbReference type="PANTHER" id="PTHR21299:SF1">
    <property type="entry name" value="PANTOATE--BETA-ALANINE LIGASE"/>
    <property type="match status" value="1"/>
</dbReference>
<protein>
    <recommendedName>
        <fullName evidence="8">Pantothenate synthetase</fullName>
        <shortName evidence="8">PS</shortName>
        <ecNumber evidence="8">6.3.2.1</ecNumber>
    </recommendedName>
    <alternativeName>
        <fullName evidence="8">Pantoate--beta-alanine ligase</fullName>
    </alternativeName>
    <alternativeName>
        <fullName evidence="8">Pantoate-activating enzyme</fullName>
    </alternativeName>
</protein>
<evidence type="ECO:0000256" key="1">
    <source>
        <dbReference type="ARBA" id="ARBA00004990"/>
    </source>
</evidence>
<dbReference type="Proteomes" id="UP000676194">
    <property type="component" value="Chromosome"/>
</dbReference>
<organism evidence="9 10">
    <name type="scientific">Telmatocola sphagniphila</name>
    <dbReference type="NCBI Taxonomy" id="1123043"/>
    <lineage>
        <taxon>Bacteria</taxon>
        <taxon>Pseudomonadati</taxon>
        <taxon>Planctomycetota</taxon>
        <taxon>Planctomycetia</taxon>
        <taxon>Gemmatales</taxon>
        <taxon>Gemmataceae</taxon>
    </lineage>
</organism>
<dbReference type="SUPFAM" id="SSF52374">
    <property type="entry name" value="Nucleotidylyl transferase"/>
    <property type="match status" value="1"/>
</dbReference>
<dbReference type="Gene3D" id="3.40.50.620">
    <property type="entry name" value="HUPs"/>
    <property type="match status" value="1"/>
</dbReference>
<comment type="pathway">
    <text evidence="1 8">Cofactor biosynthesis; (R)-pantothenate biosynthesis; (R)-pantothenate from (R)-pantoate and beta-alanine: step 1/1.</text>
</comment>
<feature type="active site" description="Proton donor" evidence="8">
    <location>
        <position position="39"/>
    </location>
</feature>
<dbReference type="GO" id="GO:0015940">
    <property type="term" value="P:pantothenate biosynthetic process"/>
    <property type="evidence" value="ECO:0007669"/>
    <property type="project" value="UniProtKB-UniRule"/>
</dbReference>
<dbReference type="InterPro" id="IPR003721">
    <property type="entry name" value="Pantoate_ligase"/>
</dbReference>
<dbReference type="FunFam" id="3.40.50.620:FF:000013">
    <property type="entry name" value="Pantothenate synthetase"/>
    <property type="match status" value="1"/>
</dbReference>
<dbReference type="UniPathway" id="UPA00028">
    <property type="reaction ID" value="UER00005"/>
</dbReference>
<dbReference type="EC" id="6.3.2.1" evidence="8"/>
<feature type="binding site" evidence="8">
    <location>
        <position position="155"/>
    </location>
    <ligand>
        <name>(R)-pantoate</name>
        <dbReference type="ChEBI" id="CHEBI:15980"/>
    </ligand>
</feature>
<dbReference type="PANTHER" id="PTHR21299">
    <property type="entry name" value="CYTIDYLATE KINASE/PANTOATE-BETA-ALANINE LIGASE"/>
    <property type="match status" value="1"/>
</dbReference>
<keyword evidence="6 8" id="KW-0067">ATP-binding</keyword>
<comment type="similarity">
    <text evidence="2 8">Belongs to the pantothenate synthetase family.</text>
</comment>
<dbReference type="InterPro" id="IPR004821">
    <property type="entry name" value="Cyt_trans-like"/>
</dbReference>
<reference evidence="9" key="1">
    <citation type="submission" date="2021-05" db="EMBL/GenBank/DDBJ databases">
        <title>Complete genome sequence of the cellulolytic planctomycete Telmatocola sphagniphila SP2T and characterization of the first cellulase from planctomycetes.</title>
        <authorList>
            <person name="Rakitin A.L."/>
            <person name="Beletsky A.V."/>
            <person name="Naumoff D.G."/>
            <person name="Kulichevskaya I.S."/>
            <person name="Mardanov A.V."/>
            <person name="Ravin N.V."/>
            <person name="Dedysh S.N."/>
        </authorList>
    </citation>
    <scope>NUCLEOTIDE SEQUENCE</scope>
    <source>
        <strain evidence="9">SP2T</strain>
    </source>
</reference>
<dbReference type="EMBL" id="CP074694">
    <property type="protein sequence ID" value="QVL32868.1"/>
    <property type="molecule type" value="Genomic_DNA"/>
</dbReference>
<dbReference type="NCBIfam" id="TIGR00125">
    <property type="entry name" value="cyt_tran_rel"/>
    <property type="match status" value="1"/>
</dbReference>
<keyword evidence="4 8" id="KW-0566">Pantothenate biosynthesis</keyword>
<keyword evidence="3 8" id="KW-0436">Ligase</keyword>
<evidence type="ECO:0000256" key="3">
    <source>
        <dbReference type="ARBA" id="ARBA00022598"/>
    </source>
</evidence>
<feature type="binding site" evidence="8">
    <location>
        <position position="63"/>
    </location>
    <ligand>
        <name>(R)-pantoate</name>
        <dbReference type="ChEBI" id="CHEBI:15980"/>
    </ligand>
</feature>
<feature type="binding site" evidence="8">
    <location>
        <begin position="32"/>
        <end position="39"/>
    </location>
    <ligand>
        <name>ATP</name>
        <dbReference type="ChEBI" id="CHEBI:30616"/>
    </ligand>
</feature>
<evidence type="ECO:0000256" key="5">
    <source>
        <dbReference type="ARBA" id="ARBA00022741"/>
    </source>
</evidence>
<proteinExistence type="inferred from homology"/>
<comment type="function">
    <text evidence="8">Catalyzes the condensation of pantoate with beta-alanine in an ATP-dependent reaction via a pantoyl-adenylate intermediate.</text>
</comment>
<dbReference type="CDD" id="cd00560">
    <property type="entry name" value="PanC"/>
    <property type="match status" value="1"/>
</dbReference>
<dbReference type="InterPro" id="IPR042176">
    <property type="entry name" value="Pantoate_ligase_C"/>
</dbReference>
<dbReference type="InterPro" id="IPR014729">
    <property type="entry name" value="Rossmann-like_a/b/a_fold"/>
</dbReference>
<accession>A0A8E6B973</accession>
<dbReference type="NCBIfam" id="TIGR00018">
    <property type="entry name" value="panC"/>
    <property type="match status" value="1"/>
</dbReference>
<comment type="miscellaneous">
    <text evidence="8">The reaction proceeds by a bi uni uni bi ping pong mechanism.</text>
</comment>
<keyword evidence="8" id="KW-0963">Cytoplasm</keyword>
<feature type="binding site" evidence="8">
    <location>
        <begin position="186"/>
        <end position="189"/>
    </location>
    <ligand>
        <name>ATP</name>
        <dbReference type="ChEBI" id="CHEBI:30616"/>
    </ligand>
</feature>
<dbReference type="GO" id="GO:0005829">
    <property type="term" value="C:cytosol"/>
    <property type="evidence" value="ECO:0007669"/>
    <property type="project" value="TreeGrafter"/>
</dbReference>
<dbReference type="GO" id="GO:0004592">
    <property type="term" value="F:pantoate-beta-alanine ligase activity"/>
    <property type="evidence" value="ECO:0007669"/>
    <property type="project" value="UniProtKB-UniRule"/>
</dbReference>
<comment type="subcellular location">
    <subcellularLocation>
        <location evidence="8">Cytoplasm</location>
    </subcellularLocation>
</comment>
<evidence type="ECO:0000313" key="10">
    <source>
        <dbReference type="Proteomes" id="UP000676194"/>
    </source>
</evidence>